<dbReference type="Gene3D" id="3.30.450.80">
    <property type="entry name" value="Transcription factor LuxR-like, autoinducer-binding domain"/>
    <property type="match status" value="1"/>
</dbReference>
<dbReference type="SMART" id="SM00421">
    <property type="entry name" value="HTH_LUXR"/>
    <property type="match status" value="1"/>
</dbReference>
<evidence type="ECO:0000313" key="6">
    <source>
        <dbReference type="Proteomes" id="UP001560685"/>
    </source>
</evidence>
<dbReference type="PRINTS" id="PR00038">
    <property type="entry name" value="HTHLUXR"/>
</dbReference>
<gene>
    <name evidence="5" type="ORF">ABFZ84_03290</name>
</gene>
<dbReference type="PROSITE" id="PS50043">
    <property type="entry name" value="HTH_LUXR_2"/>
    <property type="match status" value="1"/>
</dbReference>
<dbReference type="SUPFAM" id="SSF75516">
    <property type="entry name" value="Pheromone-binding domain of LuxR-like quorum-sensing transcription factors"/>
    <property type="match status" value="1"/>
</dbReference>
<evidence type="ECO:0000256" key="2">
    <source>
        <dbReference type="ARBA" id="ARBA00023125"/>
    </source>
</evidence>
<sequence>MRDDIDAFIHDTLYITDRATLKRYFIQFMKQYGFDMISYHYVADNFRKIPIETAFPINTLPSSWNQTYIESDYFEIDPVAEEARKNALPFYIAEISARSNLTPEQQSFLEDLDTAGIHNSIGVPVYARPGEIAHFCLGKKGAKEVKLSRADLLELQAICQHMHIRYNEITEKKPAQKLSVREVQVLELIARGKSNTAISTVLGVSPNTTDTIVRRCFEKLGVTSRVEAALTGVGQGLILP</sequence>
<dbReference type="Gene3D" id="1.10.10.10">
    <property type="entry name" value="Winged helix-like DNA-binding domain superfamily/Winged helix DNA-binding domain"/>
    <property type="match status" value="1"/>
</dbReference>
<reference evidence="5 6" key="1">
    <citation type="submission" date="2024-05" db="EMBL/GenBank/DDBJ databases">
        <title>Three bacterial strains, DH-69, EH-24, and ECK-19 isolated from coastal sediments.</title>
        <authorList>
            <person name="Ye Y.-Q."/>
            <person name="Du Z.-J."/>
        </authorList>
    </citation>
    <scope>NUCLEOTIDE SEQUENCE [LARGE SCALE GENOMIC DNA]</scope>
    <source>
        <strain evidence="5 6">ECK-19</strain>
    </source>
</reference>
<feature type="domain" description="HTH luxR-type" evidence="4">
    <location>
        <begin position="171"/>
        <end position="236"/>
    </location>
</feature>
<protein>
    <submittedName>
        <fullName evidence="5">LuxR family transcriptional regulator</fullName>
    </submittedName>
</protein>
<keyword evidence="2" id="KW-0238">DNA-binding</keyword>
<evidence type="ECO:0000256" key="1">
    <source>
        <dbReference type="ARBA" id="ARBA00023015"/>
    </source>
</evidence>
<dbReference type="Pfam" id="PF00196">
    <property type="entry name" value="GerE"/>
    <property type="match status" value="1"/>
</dbReference>
<keyword evidence="1" id="KW-0805">Transcription regulation</keyword>
<evidence type="ECO:0000259" key="4">
    <source>
        <dbReference type="PROSITE" id="PS50043"/>
    </source>
</evidence>
<dbReference type="InterPro" id="IPR005143">
    <property type="entry name" value="TF_LuxR_autoind-bd_dom"/>
</dbReference>
<evidence type="ECO:0000256" key="3">
    <source>
        <dbReference type="ARBA" id="ARBA00023163"/>
    </source>
</evidence>
<organism evidence="5 6">
    <name type="scientific">Hyphococcus lacteus</name>
    <dbReference type="NCBI Taxonomy" id="3143536"/>
    <lineage>
        <taxon>Bacteria</taxon>
        <taxon>Pseudomonadati</taxon>
        <taxon>Pseudomonadota</taxon>
        <taxon>Alphaproteobacteria</taxon>
        <taxon>Parvularculales</taxon>
        <taxon>Parvularculaceae</taxon>
        <taxon>Hyphococcus</taxon>
    </lineage>
</organism>
<dbReference type="InterPro" id="IPR016032">
    <property type="entry name" value="Sig_transdc_resp-reg_C-effctor"/>
</dbReference>
<dbReference type="Pfam" id="PF03472">
    <property type="entry name" value="Autoind_bind"/>
    <property type="match status" value="1"/>
</dbReference>
<dbReference type="InterPro" id="IPR000792">
    <property type="entry name" value="Tscrpt_reg_LuxR_C"/>
</dbReference>
<dbReference type="CDD" id="cd06170">
    <property type="entry name" value="LuxR_C_like"/>
    <property type="match status" value="1"/>
</dbReference>
<dbReference type="InterPro" id="IPR036693">
    <property type="entry name" value="TF_LuxR_autoind-bd_dom_sf"/>
</dbReference>
<dbReference type="SUPFAM" id="SSF46894">
    <property type="entry name" value="C-terminal effector domain of the bipartite response regulators"/>
    <property type="match status" value="1"/>
</dbReference>
<dbReference type="PANTHER" id="PTHR44688:SF16">
    <property type="entry name" value="DNA-BINDING TRANSCRIPTIONAL ACTIVATOR DEVR_DOSR"/>
    <property type="match status" value="1"/>
</dbReference>
<evidence type="ECO:0000313" key="5">
    <source>
        <dbReference type="EMBL" id="MEX6632562.1"/>
    </source>
</evidence>
<keyword evidence="3" id="KW-0804">Transcription</keyword>
<dbReference type="Proteomes" id="UP001560685">
    <property type="component" value="Unassembled WGS sequence"/>
</dbReference>
<comment type="caution">
    <text evidence="5">The sequence shown here is derived from an EMBL/GenBank/DDBJ whole genome shotgun (WGS) entry which is preliminary data.</text>
</comment>
<dbReference type="RefSeq" id="WP_369312485.1">
    <property type="nucleotide sequence ID" value="NZ_JBEHZE010000001.1"/>
</dbReference>
<dbReference type="EMBL" id="JBEHZE010000001">
    <property type="protein sequence ID" value="MEX6632562.1"/>
    <property type="molecule type" value="Genomic_DNA"/>
</dbReference>
<keyword evidence="6" id="KW-1185">Reference proteome</keyword>
<dbReference type="PANTHER" id="PTHR44688">
    <property type="entry name" value="DNA-BINDING TRANSCRIPTIONAL ACTIVATOR DEVR_DOSR"/>
    <property type="match status" value="1"/>
</dbReference>
<name>A0ABV3Z2S0_9PROT</name>
<proteinExistence type="predicted"/>
<accession>A0ABV3Z2S0</accession>
<dbReference type="InterPro" id="IPR036388">
    <property type="entry name" value="WH-like_DNA-bd_sf"/>
</dbReference>